<dbReference type="AlphaFoldDB" id="A0AAP0S4K2"/>
<organism evidence="1 2">
    <name type="scientific">Liquidambar formosana</name>
    <name type="common">Formosan gum</name>
    <dbReference type="NCBI Taxonomy" id="63359"/>
    <lineage>
        <taxon>Eukaryota</taxon>
        <taxon>Viridiplantae</taxon>
        <taxon>Streptophyta</taxon>
        <taxon>Embryophyta</taxon>
        <taxon>Tracheophyta</taxon>
        <taxon>Spermatophyta</taxon>
        <taxon>Magnoliopsida</taxon>
        <taxon>eudicotyledons</taxon>
        <taxon>Gunneridae</taxon>
        <taxon>Pentapetalae</taxon>
        <taxon>Saxifragales</taxon>
        <taxon>Altingiaceae</taxon>
        <taxon>Liquidambar</taxon>
    </lineage>
</organism>
<reference evidence="1 2" key="1">
    <citation type="journal article" date="2024" name="Plant J.">
        <title>Genome sequences and population genomics reveal climatic adaptation and genomic divergence between two closely related sweetgum species.</title>
        <authorList>
            <person name="Xu W.Q."/>
            <person name="Ren C.Q."/>
            <person name="Zhang X.Y."/>
            <person name="Comes H.P."/>
            <person name="Liu X.H."/>
            <person name="Li Y.G."/>
            <person name="Kettle C.J."/>
            <person name="Jalonen R."/>
            <person name="Gaisberger H."/>
            <person name="Ma Y.Z."/>
            <person name="Qiu Y.X."/>
        </authorList>
    </citation>
    <scope>NUCLEOTIDE SEQUENCE [LARGE SCALE GENOMIC DNA]</scope>
    <source>
        <strain evidence="1">Hangzhou</strain>
    </source>
</reference>
<dbReference type="EMBL" id="JBBPBK010000004">
    <property type="protein sequence ID" value="KAK9286850.1"/>
    <property type="molecule type" value="Genomic_DNA"/>
</dbReference>
<protein>
    <submittedName>
        <fullName evidence="1">Uncharacterized protein</fullName>
    </submittedName>
</protein>
<dbReference type="InterPro" id="IPR014710">
    <property type="entry name" value="RmlC-like_jellyroll"/>
</dbReference>
<name>A0AAP0S4K2_LIQFO</name>
<comment type="caution">
    <text evidence="1">The sequence shown here is derived from an EMBL/GenBank/DDBJ whole genome shotgun (WGS) entry which is preliminary data.</text>
</comment>
<keyword evidence="2" id="KW-1185">Reference proteome</keyword>
<sequence>MKQRWRELTKGYEAATVLQEGSGGIVGMIFPNSSEEKVLNFKKGDAIPVPNGVVSCWAYDTDHQEANKLVKSQTGVVFTKLEQGKSMPQP</sequence>
<evidence type="ECO:0000313" key="2">
    <source>
        <dbReference type="Proteomes" id="UP001415857"/>
    </source>
</evidence>
<dbReference type="Proteomes" id="UP001415857">
    <property type="component" value="Unassembled WGS sequence"/>
</dbReference>
<accession>A0AAP0S4K2</accession>
<gene>
    <name evidence="1" type="ORF">L1049_015256</name>
</gene>
<proteinExistence type="predicted"/>
<evidence type="ECO:0000313" key="1">
    <source>
        <dbReference type="EMBL" id="KAK9286850.1"/>
    </source>
</evidence>
<dbReference type="Gene3D" id="2.60.120.10">
    <property type="entry name" value="Jelly Rolls"/>
    <property type="match status" value="1"/>
</dbReference>